<keyword evidence="2" id="KW-1185">Reference proteome</keyword>
<reference evidence="1 2" key="1">
    <citation type="journal article" date="2012" name="Front. Microbiol.">
        <title>Draft Genome Sequence of the Virulent Strain 01-B526 of the Fish Pathogen Aeromonas salmonicida.</title>
        <authorList>
            <person name="Charette S.J."/>
            <person name="Brochu F."/>
            <person name="Boyle B."/>
            <person name="Filion G."/>
            <person name="Tanaka K.H."/>
            <person name="Derome N."/>
        </authorList>
    </citation>
    <scope>NUCLEOTIDE SEQUENCE [LARGE SCALE GENOMIC DNA]</scope>
    <source>
        <strain evidence="1 2">P11</strain>
    </source>
</reference>
<organism evidence="1 2">
    <name type="scientific">Clostridium ragsdalei P11</name>
    <dbReference type="NCBI Taxonomy" id="1353534"/>
    <lineage>
        <taxon>Bacteria</taxon>
        <taxon>Bacillati</taxon>
        <taxon>Bacillota</taxon>
        <taxon>Clostridia</taxon>
        <taxon>Eubacteriales</taxon>
        <taxon>Clostridiaceae</taxon>
        <taxon>Clostridium</taxon>
    </lineage>
</organism>
<protein>
    <submittedName>
        <fullName evidence="1">Uncharacterized protein</fullName>
    </submittedName>
</protein>
<proteinExistence type="predicted"/>
<dbReference type="PATRIC" id="fig|1353534.3.peg.1692"/>
<accession>A0A1A6AVK9</accession>
<name>A0A1A6AVK9_9CLOT</name>
<evidence type="ECO:0000313" key="1">
    <source>
        <dbReference type="EMBL" id="OBR94119.1"/>
    </source>
</evidence>
<sequence length="59" mass="6546">MNIKMVEETYMGTNMTIVTKSGNKIQGELLKAGEDADFLKLKTQNGIIMVSTNAIESMY</sequence>
<gene>
    <name evidence="1" type="ORF">CLRAG_16590</name>
</gene>
<dbReference type="EMBL" id="LROS01000015">
    <property type="protein sequence ID" value="OBR94119.1"/>
    <property type="molecule type" value="Genomic_DNA"/>
</dbReference>
<evidence type="ECO:0000313" key="2">
    <source>
        <dbReference type="Proteomes" id="UP000093954"/>
    </source>
</evidence>
<comment type="caution">
    <text evidence="1">The sequence shown here is derived from an EMBL/GenBank/DDBJ whole genome shotgun (WGS) entry which is preliminary data.</text>
</comment>
<dbReference type="RefSeq" id="WP_065077970.1">
    <property type="nucleotide sequence ID" value="NZ_LROS01000015.1"/>
</dbReference>
<dbReference type="AlphaFoldDB" id="A0A1A6AVK9"/>
<dbReference type="Proteomes" id="UP000093954">
    <property type="component" value="Unassembled WGS sequence"/>
</dbReference>